<dbReference type="HOGENOM" id="CLU_069356_12_10_10"/>
<evidence type="ECO:0000313" key="5">
    <source>
        <dbReference type="Proteomes" id="UP000008718"/>
    </source>
</evidence>
<dbReference type="PROSITE" id="PS50977">
    <property type="entry name" value="HTH_TETR_2"/>
    <property type="match status" value="1"/>
</dbReference>
<dbReference type="SUPFAM" id="SSF46689">
    <property type="entry name" value="Homeodomain-like"/>
    <property type="match status" value="1"/>
</dbReference>
<accession>E4T4H5</accession>
<dbReference type="InterPro" id="IPR009057">
    <property type="entry name" value="Homeodomain-like_sf"/>
</dbReference>
<feature type="DNA-binding region" description="H-T-H motif" evidence="2">
    <location>
        <begin position="29"/>
        <end position="48"/>
    </location>
</feature>
<dbReference type="InterPro" id="IPR050624">
    <property type="entry name" value="HTH-type_Tx_Regulator"/>
</dbReference>
<dbReference type="STRING" id="694427.Palpr_1473"/>
<dbReference type="PANTHER" id="PTHR43479:SF11">
    <property type="entry name" value="ACREF_ENVCD OPERON REPRESSOR-RELATED"/>
    <property type="match status" value="1"/>
</dbReference>
<sequence>MPNKMSNTKKMLIEVARQLFAASGKKEVTMNDIAEASKKGRRTLYTYFNNKEDIYKAVIDKELDSILEKLTIVSAQNTEPDVKLTNHILAHLDAVKDVVNRNGSLRADFFHDIYEVERKRRKIDVLEIALIRSIIAEGIEKNIFNRMDPDLSSIIIFYSIKGLEVPYIRQNISSQFEKNKNSIVEFVFMGIRKKRS</sequence>
<dbReference type="Proteomes" id="UP000008718">
    <property type="component" value="Chromosome"/>
</dbReference>
<evidence type="ECO:0000256" key="2">
    <source>
        <dbReference type="PROSITE-ProRule" id="PRU00335"/>
    </source>
</evidence>
<dbReference type="Gene3D" id="1.10.10.60">
    <property type="entry name" value="Homeodomain-like"/>
    <property type="match status" value="1"/>
</dbReference>
<proteinExistence type="predicted"/>
<dbReference type="Gene3D" id="1.10.357.10">
    <property type="entry name" value="Tetracycline Repressor, domain 2"/>
    <property type="match status" value="1"/>
</dbReference>
<keyword evidence="1 2" id="KW-0238">DNA-binding</keyword>
<reference evidence="4 5" key="2">
    <citation type="journal article" date="2011" name="Stand. Genomic Sci.">
        <title>Complete genome sequence of Paludibacter propionicigenes type strain (WB4).</title>
        <authorList>
            <person name="Gronow S."/>
            <person name="Munk C."/>
            <person name="Lapidus A."/>
            <person name="Nolan M."/>
            <person name="Lucas S."/>
            <person name="Hammon N."/>
            <person name="Deshpande S."/>
            <person name="Cheng J.F."/>
            <person name="Tapia R."/>
            <person name="Han C."/>
            <person name="Goodwin L."/>
            <person name="Pitluck S."/>
            <person name="Liolios K."/>
            <person name="Ivanova N."/>
            <person name="Mavromatis K."/>
            <person name="Mikhailova N."/>
            <person name="Pati A."/>
            <person name="Chen A."/>
            <person name="Palaniappan K."/>
            <person name="Land M."/>
            <person name="Hauser L."/>
            <person name="Chang Y.J."/>
            <person name="Jeffries C.D."/>
            <person name="Brambilla E."/>
            <person name="Rohde M."/>
            <person name="Goker M."/>
            <person name="Detter J.C."/>
            <person name="Woyke T."/>
            <person name="Bristow J."/>
            <person name="Eisen J.A."/>
            <person name="Markowitz V."/>
            <person name="Hugenholtz P."/>
            <person name="Kyrpides N.C."/>
            <person name="Klenk H.P."/>
        </authorList>
    </citation>
    <scope>NUCLEOTIDE SEQUENCE [LARGE SCALE GENOMIC DNA]</scope>
    <source>
        <strain evidence="5">DSM 17365 / JCM 13257 / WB4</strain>
    </source>
</reference>
<dbReference type="KEGG" id="ppn:Palpr_1473"/>
<dbReference type="InterPro" id="IPR001647">
    <property type="entry name" value="HTH_TetR"/>
</dbReference>
<dbReference type="eggNOG" id="COG1309">
    <property type="taxonomic scope" value="Bacteria"/>
</dbReference>
<reference key="1">
    <citation type="submission" date="2010-11" db="EMBL/GenBank/DDBJ databases">
        <title>The complete genome of Paludibacter propionicigenes DSM 17365.</title>
        <authorList>
            <consortium name="US DOE Joint Genome Institute (JGI-PGF)"/>
            <person name="Lucas S."/>
            <person name="Copeland A."/>
            <person name="Lapidus A."/>
            <person name="Bruce D."/>
            <person name="Goodwin L."/>
            <person name="Pitluck S."/>
            <person name="Kyrpides N."/>
            <person name="Mavromatis K."/>
            <person name="Ivanova N."/>
            <person name="Munk A.C."/>
            <person name="Brettin T."/>
            <person name="Detter J.C."/>
            <person name="Han C."/>
            <person name="Tapia R."/>
            <person name="Land M."/>
            <person name="Hauser L."/>
            <person name="Markowitz V."/>
            <person name="Cheng J.-F."/>
            <person name="Hugenholtz P."/>
            <person name="Woyke T."/>
            <person name="Wu D."/>
            <person name="Gronow S."/>
            <person name="Wellnitz S."/>
            <person name="Brambilla E."/>
            <person name="Klenk H.-P."/>
            <person name="Eisen J.A."/>
        </authorList>
    </citation>
    <scope>NUCLEOTIDE SEQUENCE</scope>
    <source>
        <strain>WB4</strain>
    </source>
</reference>
<dbReference type="EMBL" id="CP002345">
    <property type="protein sequence ID" value="ADQ79619.1"/>
    <property type="molecule type" value="Genomic_DNA"/>
</dbReference>
<evidence type="ECO:0000256" key="1">
    <source>
        <dbReference type="ARBA" id="ARBA00023125"/>
    </source>
</evidence>
<dbReference type="AlphaFoldDB" id="E4T4H5"/>
<dbReference type="PANTHER" id="PTHR43479">
    <property type="entry name" value="ACREF/ENVCD OPERON REPRESSOR-RELATED"/>
    <property type="match status" value="1"/>
</dbReference>
<protein>
    <submittedName>
        <fullName evidence="4">Regulatory protein TetR</fullName>
    </submittedName>
</protein>
<evidence type="ECO:0000259" key="3">
    <source>
        <dbReference type="PROSITE" id="PS50977"/>
    </source>
</evidence>
<dbReference type="PRINTS" id="PR00455">
    <property type="entry name" value="HTHTETR"/>
</dbReference>
<gene>
    <name evidence="4" type="ordered locus">Palpr_1473</name>
</gene>
<dbReference type="GO" id="GO:0003677">
    <property type="term" value="F:DNA binding"/>
    <property type="evidence" value="ECO:0007669"/>
    <property type="project" value="UniProtKB-UniRule"/>
</dbReference>
<feature type="domain" description="HTH tetR-type" evidence="3">
    <location>
        <begin position="6"/>
        <end position="66"/>
    </location>
</feature>
<organism evidence="4 5">
    <name type="scientific">Paludibacter propionicigenes (strain DSM 17365 / JCM 13257 / WB4)</name>
    <dbReference type="NCBI Taxonomy" id="694427"/>
    <lineage>
        <taxon>Bacteria</taxon>
        <taxon>Pseudomonadati</taxon>
        <taxon>Bacteroidota</taxon>
        <taxon>Bacteroidia</taxon>
        <taxon>Bacteroidales</taxon>
        <taxon>Paludibacteraceae</taxon>
        <taxon>Paludibacter</taxon>
    </lineage>
</organism>
<name>E4T4H5_PALPW</name>
<keyword evidence="5" id="KW-1185">Reference proteome</keyword>
<dbReference type="Pfam" id="PF00440">
    <property type="entry name" value="TetR_N"/>
    <property type="match status" value="1"/>
</dbReference>
<evidence type="ECO:0000313" key="4">
    <source>
        <dbReference type="EMBL" id="ADQ79619.1"/>
    </source>
</evidence>